<dbReference type="SMART" id="SM00533">
    <property type="entry name" value="MUTSd"/>
    <property type="match status" value="1"/>
</dbReference>
<dbReference type="NCBIfam" id="TIGR01069">
    <property type="entry name" value="mutS2"/>
    <property type="match status" value="1"/>
</dbReference>
<reference evidence="10 11" key="1">
    <citation type="journal article" date="2020" name="Microorganisms">
        <title>Simultaneous Genome Sequencing of Prosthecochloris ethylica and Desulfuromonas acetoxidans within a Syntrophic Mixture Reveals Unique Pili and Protein Interactions.</title>
        <authorList>
            <person name="Kyndt J.A."/>
            <person name="Van Beeumen J.J."/>
            <person name="Meyer T.E."/>
        </authorList>
    </citation>
    <scope>NUCLEOTIDE SEQUENCE [LARGE SCALE GENOMIC DNA]</scope>
    <source>
        <strain evidence="10 11">N3</strain>
    </source>
</reference>
<dbReference type="PANTHER" id="PTHR48466">
    <property type="entry name" value="OS10G0509000 PROTEIN-RELATED"/>
    <property type="match status" value="1"/>
</dbReference>
<keyword evidence="4 7" id="KW-0067">ATP-binding</keyword>
<evidence type="ECO:0000256" key="8">
    <source>
        <dbReference type="SAM" id="MobiDB-lite"/>
    </source>
</evidence>
<keyword evidence="11" id="KW-1185">Reference proteome</keyword>
<name>A0ABR9XUJ3_9CHLB</name>
<evidence type="ECO:0000256" key="1">
    <source>
        <dbReference type="ARBA" id="ARBA00022730"/>
    </source>
</evidence>
<evidence type="ECO:0000256" key="5">
    <source>
        <dbReference type="ARBA" id="ARBA00022884"/>
    </source>
</evidence>
<evidence type="ECO:0000313" key="11">
    <source>
        <dbReference type="Proteomes" id="UP000619838"/>
    </source>
</evidence>
<dbReference type="SMART" id="SM00463">
    <property type="entry name" value="SMR"/>
    <property type="match status" value="1"/>
</dbReference>
<keyword evidence="5 7" id="KW-0694">RNA-binding</keyword>
<dbReference type="InterPro" id="IPR046893">
    <property type="entry name" value="MSSS"/>
</dbReference>
<keyword evidence="7" id="KW-0255">Endonuclease</keyword>
<comment type="function">
    <text evidence="7">Endonuclease that is involved in the suppression of homologous recombination and thus may have a key role in the control of bacterial genetic diversity.</text>
</comment>
<comment type="subunit">
    <text evidence="7">Homodimer. Binds to stalled ribosomes, contacting rRNA.</text>
</comment>
<accession>A0ABR9XUJ3</accession>
<comment type="similarity">
    <text evidence="7">Belongs to the DNA mismatch repair MutS family. MutS2 subfamily.</text>
</comment>
<sequence length="790" mass="89902">MDAVTKQRLEFDRIVDCASQGCLSDMGRDHLAEVSAGVFPDGLQVELQRVLELKNFLLEGHALPFPVLPDTREMVKKLETIDNYLEPRELLDIHDLLKASSLLRTFMFRNRTVYPAVNDLTVRLWLEKSLQFEIKRIVDDQARVVDTASDALQMIRRELADGREQLRRKMERLMRRCRENGWLMEETVAMKNGRLVLGLKAECKYKLPGYVQDYSQTGQTVFIEPAEVLELNNRLQDLELGERREVERILREMSGRIREELENIRHNQMLLGEFDALYARARFAVDTSSVLPALEQGRRLKIVRGYHPWLLVTHRRRGETVYPLDLELDEHEQVLVISGPNAGGKSVAMKSVGLLCCMLLHGYLVPCHESSVFPLFDDIAIGIGDEQSIENDLSTFSSHLKQIRMILESATPGTLVLIDELCSGTDVEEGSAIARAVIEQLLELGVKAVVTTHLGELKAYAHAREGVLNGAMEFDRASLSPSFRFLKGLPGNSFAFAMMQRLGFDERVVRRADGFLNREVAGLDMMLDDLKGVMDENRSLREQLEKERLDLGRRKRLLEQREMALRERQQQTKRTVAREVQKEVEHAKREIRDILREAKEAPAGEGVEPARRKLQALRKKNEKAEREISRDSSQRDDEDMRLRPGDTVRVMTTNTTGEVVSVDGDDIAVQCGTFRLSTSVRNVEKISRRKQKKLEKQDGGTGGWNAQASMLESDRLDLRGLNGDEAVVEIERFIDKLRLNRISSATIIHGKGTGALRMRITEYLKKNRHVRSFRLGDWSEGGAGVTVIEL</sequence>
<evidence type="ECO:0000313" key="10">
    <source>
        <dbReference type="EMBL" id="MBF0637625.1"/>
    </source>
</evidence>
<keyword evidence="6 7" id="KW-0238">DNA-binding</keyword>
<keyword evidence="1 7" id="KW-0699">rRNA-binding</keyword>
<dbReference type="SUPFAM" id="SSF52540">
    <property type="entry name" value="P-loop containing nucleoside triphosphate hydrolases"/>
    <property type="match status" value="1"/>
</dbReference>
<dbReference type="PROSITE" id="PS00486">
    <property type="entry name" value="DNA_MISMATCH_REPAIR_2"/>
    <property type="match status" value="1"/>
</dbReference>
<keyword evidence="3 7" id="KW-0378">Hydrolase</keyword>
<gene>
    <name evidence="7" type="primary">mutS2</name>
    <name evidence="7" type="synonym">rqcU</name>
    <name evidence="10" type="ORF">INT08_10635</name>
</gene>
<dbReference type="HAMAP" id="MF_00092">
    <property type="entry name" value="MutS2"/>
    <property type="match status" value="1"/>
</dbReference>
<feature type="binding site" evidence="7">
    <location>
        <begin position="339"/>
        <end position="346"/>
    </location>
    <ligand>
        <name>ATP</name>
        <dbReference type="ChEBI" id="CHEBI:30616"/>
    </ligand>
</feature>
<dbReference type="EC" id="3.6.4.-" evidence="7"/>
<dbReference type="PROSITE" id="PS50828">
    <property type="entry name" value="SMR"/>
    <property type="match status" value="1"/>
</dbReference>
<dbReference type="RefSeq" id="WP_175187660.1">
    <property type="nucleotide sequence ID" value="NZ_JABVZQ010000014.1"/>
</dbReference>
<evidence type="ECO:0000256" key="4">
    <source>
        <dbReference type="ARBA" id="ARBA00022840"/>
    </source>
</evidence>
<comment type="caution">
    <text evidence="10">The sequence shown here is derived from an EMBL/GenBank/DDBJ whole genome shotgun (WGS) entry which is preliminary data.</text>
</comment>
<dbReference type="InterPro" id="IPR007696">
    <property type="entry name" value="DNA_mismatch_repair_MutS_core"/>
</dbReference>
<proteinExistence type="inferred from homology"/>
<feature type="compositionally biased region" description="Basic residues" evidence="8">
    <location>
        <begin position="612"/>
        <end position="621"/>
    </location>
</feature>
<feature type="compositionally biased region" description="Basic and acidic residues" evidence="8">
    <location>
        <begin position="622"/>
        <end position="641"/>
    </location>
</feature>
<feature type="region of interest" description="Disordered" evidence="8">
    <location>
        <begin position="600"/>
        <end position="641"/>
    </location>
</feature>
<dbReference type="InterPro" id="IPR036187">
    <property type="entry name" value="DNA_mismatch_repair_MutS_sf"/>
</dbReference>
<evidence type="ECO:0000256" key="7">
    <source>
        <dbReference type="HAMAP-Rule" id="MF_00092"/>
    </source>
</evidence>
<keyword evidence="2 7" id="KW-0547">Nucleotide-binding</keyword>
<evidence type="ECO:0000256" key="6">
    <source>
        <dbReference type="ARBA" id="ARBA00023125"/>
    </source>
</evidence>
<dbReference type="EC" id="3.1.-.-" evidence="7"/>
<organism evidence="10 11">
    <name type="scientific">Prosthecochloris ethylica</name>
    <dbReference type="NCBI Taxonomy" id="2743976"/>
    <lineage>
        <taxon>Bacteria</taxon>
        <taxon>Pseudomonadati</taxon>
        <taxon>Chlorobiota</taxon>
        <taxon>Chlorobiia</taxon>
        <taxon>Chlorobiales</taxon>
        <taxon>Chlorobiaceae</taxon>
        <taxon>Prosthecochloris</taxon>
    </lineage>
</organism>
<dbReference type="PIRSF" id="PIRSF005814">
    <property type="entry name" value="MutS_YshD"/>
    <property type="match status" value="1"/>
</dbReference>
<dbReference type="SUPFAM" id="SSF48334">
    <property type="entry name" value="DNA repair protein MutS, domain III"/>
    <property type="match status" value="1"/>
</dbReference>
<dbReference type="SMART" id="SM00534">
    <property type="entry name" value="MUTSac"/>
    <property type="match status" value="1"/>
</dbReference>
<comment type="function">
    <text evidence="7">Acts as a ribosome collision sensor, splitting the ribosome into its 2 subunits. Detects stalled/collided 70S ribosomes which it binds and splits by an ATP-hydrolysis driven conformational change. Acts upstream of the ribosome quality control system (RQC), a ribosome-associated complex that mediates the extraction of incompletely synthesized nascent chains from stalled ribosomes and their subsequent degradation. Probably generates substrates for RQC.</text>
</comment>
<dbReference type="PANTHER" id="PTHR48466:SF2">
    <property type="entry name" value="OS10G0509000 PROTEIN"/>
    <property type="match status" value="1"/>
</dbReference>
<evidence type="ECO:0000259" key="9">
    <source>
        <dbReference type="PROSITE" id="PS50828"/>
    </source>
</evidence>
<dbReference type="InterPro" id="IPR005747">
    <property type="entry name" value="MutS2"/>
</dbReference>
<dbReference type="Pfam" id="PF01713">
    <property type="entry name" value="Smr"/>
    <property type="match status" value="1"/>
</dbReference>
<evidence type="ECO:0000256" key="2">
    <source>
        <dbReference type="ARBA" id="ARBA00022741"/>
    </source>
</evidence>
<dbReference type="CDD" id="cd03280">
    <property type="entry name" value="ABC_MutS2"/>
    <property type="match status" value="1"/>
</dbReference>
<dbReference type="InterPro" id="IPR000432">
    <property type="entry name" value="DNA_mismatch_repair_MutS_C"/>
</dbReference>
<dbReference type="Gene3D" id="3.40.50.300">
    <property type="entry name" value="P-loop containing nucleotide triphosphate hydrolases"/>
    <property type="match status" value="1"/>
</dbReference>
<dbReference type="Pfam" id="PF00488">
    <property type="entry name" value="MutS_V"/>
    <property type="match status" value="1"/>
</dbReference>
<dbReference type="Proteomes" id="UP000619838">
    <property type="component" value="Unassembled WGS sequence"/>
</dbReference>
<dbReference type="SUPFAM" id="SSF160443">
    <property type="entry name" value="SMR domain-like"/>
    <property type="match status" value="1"/>
</dbReference>
<dbReference type="Pfam" id="PF20297">
    <property type="entry name" value="MSSS"/>
    <property type="match status" value="1"/>
</dbReference>
<dbReference type="InterPro" id="IPR002625">
    <property type="entry name" value="Smr_dom"/>
</dbReference>
<dbReference type="InterPro" id="IPR036063">
    <property type="entry name" value="Smr_dom_sf"/>
</dbReference>
<feature type="domain" description="Smr" evidence="9">
    <location>
        <begin position="716"/>
        <end position="790"/>
    </location>
</feature>
<keyword evidence="7" id="KW-0540">Nuclease</keyword>
<protein>
    <recommendedName>
        <fullName evidence="7">Endonuclease MutS2</fullName>
        <ecNumber evidence="7">3.1.-.-</ecNumber>
    </recommendedName>
    <alternativeName>
        <fullName evidence="7">Ribosome-associated protein quality control-upstream factor</fullName>
        <shortName evidence="7">RQC-upstream factor</shortName>
        <shortName evidence="7">RqcU</shortName>
        <ecNumber evidence="7">3.6.4.-</ecNumber>
    </alternativeName>
</protein>
<dbReference type="EMBL" id="JADGII010000031">
    <property type="protein sequence ID" value="MBF0637625.1"/>
    <property type="molecule type" value="Genomic_DNA"/>
</dbReference>
<dbReference type="InterPro" id="IPR045076">
    <property type="entry name" value="MutS"/>
</dbReference>
<dbReference type="Gene3D" id="3.30.1370.110">
    <property type="match status" value="1"/>
</dbReference>
<dbReference type="InterPro" id="IPR027417">
    <property type="entry name" value="P-loop_NTPase"/>
</dbReference>
<evidence type="ECO:0000256" key="3">
    <source>
        <dbReference type="ARBA" id="ARBA00022801"/>
    </source>
</evidence>